<sequence>MEATSDRTAMGRPGNYRRGGFLGKPLVPGRACATADVDLALLKLLSSIPQVVTKFSIRLFIFILIRVRFLYLHYFVPGN</sequence>
<dbReference type="Proteomes" id="UP000015106">
    <property type="component" value="Chromosome 1"/>
</dbReference>
<feature type="transmembrane region" description="Helical" evidence="2">
    <location>
        <begin position="55"/>
        <end position="76"/>
    </location>
</feature>
<dbReference type="EnsemblPlants" id="TuG1812G0100000740.01.T01">
    <property type="protein sequence ID" value="TuG1812G0100000740.01.T01.cds386751"/>
    <property type="gene ID" value="TuG1812G0100000740.01"/>
</dbReference>
<evidence type="ECO:0000313" key="3">
    <source>
        <dbReference type="EnsemblPlants" id="TuG1812G0100000740.01.T01.cds386751"/>
    </source>
</evidence>
<evidence type="ECO:0000256" key="1">
    <source>
        <dbReference type="SAM" id="MobiDB-lite"/>
    </source>
</evidence>
<protein>
    <submittedName>
        <fullName evidence="3">Uncharacterized protein</fullName>
    </submittedName>
</protein>
<name>A0A8R7NY78_TRIUA</name>
<reference evidence="3" key="2">
    <citation type="submission" date="2018-03" db="EMBL/GenBank/DDBJ databases">
        <title>The Triticum urartu genome reveals the dynamic nature of wheat genome evolution.</title>
        <authorList>
            <person name="Ling H."/>
            <person name="Ma B."/>
            <person name="Shi X."/>
            <person name="Liu H."/>
            <person name="Dong L."/>
            <person name="Sun H."/>
            <person name="Cao Y."/>
            <person name="Gao Q."/>
            <person name="Zheng S."/>
            <person name="Li Y."/>
            <person name="Yu Y."/>
            <person name="Du H."/>
            <person name="Qi M."/>
            <person name="Li Y."/>
            <person name="Yu H."/>
            <person name="Cui Y."/>
            <person name="Wang N."/>
            <person name="Chen C."/>
            <person name="Wu H."/>
            <person name="Zhao Y."/>
            <person name="Zhang J."/>
            <person name="Li Y."/>
            <person name="Zhou W."/>
            <person name="Zhang B."/>
            <person name="Hu W."/>
            <person name="Eijk M."/>
            <person name="Tang J."/>
            <person name="Witsenboer H."/>
            <person name="Zhao S."/>
            <person name="Li Z."/>
            <person name="Zhang A."/>
            <person name="Wang D."/>
            <person name="Liang C."/>
        </authorList>
    </citation>
    <scope>NUCLEOTIDE SEQUENCE [LARGE SCALE GENOMIC DNA]</scope>
    <source>
        <strain evidence="3">cv. G1812</strain>
    </source>
</reference>
<keyword evidence="2" id="KW-1133">Transmembrane helix</keyword>
<proteinExistence type="predicted"/>
<keyword evidence="4" id="KW-1185">Reference proteome</keyword>
<organism evidence="3 4">
    <name type="scientific">Triticum urartu</name>
    <name type="common">Red wild einkorn</name>
    <name type="synonym">Crithodium urartu</name>
    <dbReference type="NCBI Taxonomy" id="4572"/>
    <lineage>
        <taxon>Eukaryota</taxon>
        <taxon>Viridiplantae</taxon>
        <taxon>Streptophyta</taxon>
        <taxon>Embryophyta</taxon>
        <taxon>Tracheophyta</taxon>
        <taxon>Spermatophyta</taxon>
        <taxon>Magnoliopsida</taxon>
        <taxon>Liliopsida</taxon>
        <taxon>Poales</taxon>
        <taxon>Poaceae</taxon>
        <taxon>BOP clade</taxon>
        <taxon>Pooideae</taxon>
        <taxon>Triticodae</taxon>
        <taxon>Triticeae</taxon>
        <taxon>Triticinae</taxon>
        <taxon>Triticum</taxon>
    </lineage>
</organism>
<reference evidence="4" key="1">
    <citation type="journal article" date="2013" name="Nature">
        <title>Draft genome of the wheat A-genome progenitor Triticum urartu.</title>
        <authorList>
            <person name="Ling H.Q."/>
            <person name="Zhao S."/>
            <person name="Liu D."/>
            <person name="Wang J."/>
            <person name="Sun H."/>
            <person name="Zhang C."/>
            <person name="Fan H."/>
            <person name="Li D."/>
            <person name="Dong L."/>
            <person name="Tao Y."/>
            <person name="Gao C."/>
            <person name="Wu H."/>
            <person name="Li Y."/>
            <person name="Cui Y."/>
            <person name="Guo X."/>
            <person name="Zheng S."/>
            <person name="Wang B."/>
            <person name="Yu K."/>
            <person name="Liang Q."/>
            <person name="Yang W."/>
            <person name="Lou X."/>
            <person name="Chen J."/>
            <person name="Feng M."/>
            <person name="Jian J."/>
            <person name="Zhang X."/>
            <person name="Luo G."/>
            <person name="Jiang Y."/>
            <person name="Liu J."/>
            <person name="Wang Z."/>
            <person name="Sha Y."/>
            <person name="Zhang B."/>
            <person name="Wu H."/>
            <person name="Tang D."/>
            <person name="Shen Q."/>
            <person name="Xue P."/>
            <person name="Zou S."/>
            <person name="Wang X."/>
            <person name="Liu X."/>
            <person name="Wang F."/>
            <person name="Yang Y."/>
            <person name="An X."/>
            <person name="Dong Z."/>
            <person name="Zhang K."/>
            <person name="Zhang X."/>
            <person name="Luo M.C."/>
            <person name="Dvorak J."/>
            <person name="Tong Y."/>
            <person name="Wang J."/>
            <person name="Yang H."/>
            <person name="Li Z."/>
            <person name="Wang D."/>
            <person name="Zhang A."/>
            <person name="Wang J."/>
        </authorList>
    </citation>
    <scope>NUCLEOTIDE SEQUENCE</scope>
    <source>
        <strain evidence="4">cv. G1812</strain>
    </source>
</reference>
<dbReference type="AlphaFoldDB" id="A0A8R7NY78"/>
<evidence type="ECO:0000256" key="2">
    <source>
        <dbReference type="SAM" id="Phobius"/>
    </source>
</evidence>
<feature type="region of interest" description="Disordered" evidence="1">
    <location>
        <begin position="1"/>
        <end position="20"/>
    </location>
</feature>
<dbReference type="Gramene" id="TuG1812G0100000740.01.T01">
    <property type="protein sequence ID" value="TuG1812G0100000740.01.T01.cds386751"/>
    <property type="gene ID" value="TuG1812G0100000740.01"/>
</dbReference>
<keyword evidence="2" id="KW-0472">Membrane</keyword>
<evidence type="ECO:0000313" key="4">
    <source>
        <dbReference type="Proteomes" id="UP000015106"/>
    </source>
</evidence>
<keyword evidence="2" id="KW-0812">Transmembrane</keyword>
<reference evidence="3" key="3">
    <citation type="submission" date="2022-06" db="UniProtKB">
        <authorList>
            <consortium name="EnsemblPlants"/>
        </authorList>
    </citation>
    <scope>IDENTIFICATION</scope>
</reference>
<accession>A0A8R7NY78</accession>